<dbReference type="AlphaFoldDB" id="A0A6J1RE99"/>
<gene>
    <name evidence="4" type="primary">LOC112468236</name>
</gene>
<evidence type="ECO:0000313" key="3">
    <source>
        <dbReference type="Proteomes" id="UP000504618"/>
    </source>
</evidence>
<dbReference type="OrthoDB" id="6614320at2759"/>
<accession>A0A6J1RE99</accession>
<dbReference type="GeneID" id="112468236"/>
<protein>
    <submittedName>
        <fullName evidence="4">Uncharacterized protein LOC112468236</fullName>
    </submittedName>
</protein>
<dbReference type="Proteomes" id="UP000504618">
    <property type="component" value="Unplaced"/>
</dbReference>
<dbReference type="PANTHER" id="PTHR34153">
    <property type="entry name" value="SI:CH211-262H13.3-RELATED-RELATED"/>
    <property type="match status" value="1"/>
</dbReference>
<evidence type="ECO:0000259" key="2">
    <source>
        <dbReference type="Pfam" id="PF16064"/>
    </source>
</evidence>
<feature type="domain" description="DUF4806" evidence="2">
    <location>
        <begin position="95"/>
        <end position="169"/>
    </location>
</feature>
<organism evidence="3 4">
    <name type="scientific">Temnothorax curvispinosus</name>
    <dbReference type="NCBI Taxonomy" id="300111"/>
    <lineage>
        <taxon>Eukaryota</taxon>
        <taxon>Metazoa</taxon>
        <taxon>Ecdysozoa</taxon>
        <taxon>Arthropoda</taxon>
        <taxon>Hexapoda</taxon>
        <taxon>Insecta</taxon>
        <taxon>Pterygota</taxon>
        <taxon>Neoptera</taxon>
        <taxon>Endopterygota</taxon>
        <taxon>Hymenoptera</taxon>
        <taxon>Apocrita</taxon>
        <taxon>Aculeata</taxon>
        <taxon>Formicoidea</taxon>
        <taxon>Formicidae</taxon>
        <taxon>Myrmicinae</taxon>
        <taxon>Temnothorax</taxon>
    </lineage>
</organism>
<dbReference type="Pfam" id="PF16064">
    <property type="entry name" value="DUF4806"/>
    <property type="match status" value="1"/>
</dbReference>
<keyword evidence="1" id="KW-0175">Coiled coil</keyword>
<evidence type="ECO:0000256" key="1">
    <source>
        <dbReference type="SAM" id="Coils"/>
    </source>
</evidence>
<reference evidence="4" key="1">
    <citation type="submission" date="2025-08" db="UniProtKB">
        <authorList>
            <consortium name="RefSeq"/>
        </authorList>
    </citation>
    <scope>IDENTIFICATION</scope>
    <source>
        <tissue evidence="4">Whole body</tissue>
    </source>
</reference>
<dbReference type="PANTHER" id="PTHR34153:SF2">
    <property type="entry name" value="SI:CH211-262H13.3-RELATED"/>
    <property type="match status" value="1"/>
</dbReference>
<sequence>MHGKTKCFSVMDKKSLSSRNKNLDTALLSSNNNEINREFNQILKKVDDLKTSMNANLNGLTSLIREVIERLDKLEKNSESLKVQSVLDECNTLEVFPIETAASLKEVESMIENNSAFKKNLITSLTQVTSADIKKTIRNILHYLITDEMAQKYSWLGQRHKAAFQNLQISKILTLVVQMRH</sequence>
<dbReference type="InterPro" id="IPR032071">
    <property type="entry name" value="DUF4806"/>
</dbReference>
<dbReference type="RefSeq" id="XP_024893112.1">
    <property type="nucleotide sequence ID" value="XM_025037344.1"/>
</dbReference>
<name>A0A6J1RE99_9HYME</name>
<evidence type="ECO:0000313" key="4">
    <source>
        <dbReference type="RefSeq" id="XP_024893112.1"/>
    </source>
</evidence>
<proteinExistence type="predicted"/>
<keyword evidence="3" id="KW-1185">Reference proteome</keyword>
<feature type="coiled-coil region" evidence="1">
    <location>
        <begin position="32"/>
        <end position="84"/>
    </location>
</feature>